<gene>
    <name evidence="1" type="ORF">L6452_22343</name>
</gene>
<proteinExistence type="predicted"/>
<organism evidence="1 2">
    <name type="scientific">Arctium lappa</name>
    <name type="common">Greater burdock</name>
    <name type="synonym">Lappa major</name>
    <dbReference type="NCBI Taxonomy" id="4217"/>
    <lineage>
        <taxon>Eukaryota</taxon>
        <taxon>Viridiplantae</taxon>
        <taxon>Streptophyta</taxon>
        <taxon>Embryophyta</taxon>
        <taxon>Tracheophyta</taxon>
        <taxon>Spermatophyta</taxon>
        <taxon>Magnoliopsida</taxon>
        <taxon>eudicotyledons</taxon>
        <taxon>Gunneridae</taxon>
        <taxon>Pentapetalae</taxon>
        <taxon>asterids</taxon>
        <taxon>campanulids</taxon>
        <taxon>Asterales</taxon>
        <taxon>Asteraceae</taxon>
        <taxon>Carduoideae</taxon>
        <taxon>Cardueae</taxon>
        <taxon>Arctiinae</taxon>
        <taxon>Arctium</taxon>
    </lineage>
</organism>
<accession>A0ACB9AZX1</accession>
<sequence>MASKTLTTTPSLKCSVIGRLVIISKLKVLDGLGSSSLRFLNYLLIEYMLLTLAVMKNWAFLLTTKLQIIWLKYLPPKRVLPFGCKENLWEMGDTGPCGPCSKIHFDRIGGRDAAELVNNDDPTLIEIWNIVFIQVRF</sequence>
<keyword evidence="2" id="KW-1185">Reference proteome</keyword>
<evidence type="ECO:0000313" key="2">
    <source>
        <dbReference type="Proteomes" id="UP001055879"/>
    </source>
</evidence>
<dbReference type="Proteomes" id="UP001055879">
    <property type="component" value="Linkage Group LG07"/>
</dbReference>
<name>A0ACB9AZX1_ARCLA</name>
<protein>
    <submittedName>
        <fullName evidence="1">Uncharacterized protein</fullName>
    </submittedName>
</protein>
<comment type="caution">
    <text evidence="1">The sequence shown here is derived from an EMBL/GenBank/DDBJ whole genome shotgun (WGS) entry which is preliminary data.</text>
</comment>
<reference evidence="1 2" key="2">
    <citation type="journal article" date="2022" name="Mol. Ecol. Resour.">
        <title>The genomes of chicory, endive, great burdock and yacon provide insights into Asteraceae paleo-polyploidization history and plant inulin production.</title>
        <authorList>
            <person name="Fan W."/>
            <person name="Wang S."/>
            <person name="Wang H."/>
            <person name="Wang A."/>
            <person name="Jiang F."/>
            <person name="Liu H."/>
            <person name="Zhao H."/>
            <person name="Xu D."/>
            <person name="Zhang Y."/>
        </authorList>
    </citation>
    <scope>NUCLEOTIDE SEQUENCE [LARGE SCALE GENOMIC DNA]</scope>
    <source>
        <strain evidence="2">cv. Niubang</strain>
    </source>
</reference>
<evidence type="ECO:0000313" key="1">
    <source>
        <dbReference type="EMBL" id="KAI3715363.1"/>
    </source>
</evidence>
<reference evidence="2" key="1">
    <citation type="journal article" date="2022" name="Mol. Ecol. Resour.">
        <title>The genomes of chicory, endive, great burdock and yacon provide insights into Asteraceae palaeo-polyploidization history and plant inulin production.</title>
        <authorList>
            <person name="Fan W."/>
            <person name="Wang S."/>
            <person name="Wang H."/>
            <person name="Wang A."/>
            <person name="Jiang F."/>
            <person name="Liu H."/>
            <person name="Zhao H."/>
            <person name="Xu D."/>
            <person name="Zhang Y."/>
        </authorList>
    </citation>
    <scope>NUCLEOTIDE SEQUENCE [LARGE SCALE GENOMIC DNA]</scope>
    <source>
        <strain evidence="2">cv. Niubang</strain>
    </source>
</reference>
<dbReference type="EMBL" id="CM042053">
    <property type="protein sequence ID" value="KAI3715363.1"/>
    <property type="molecule type" value="Genomic_DNA"/>
</dbReference>